<evidence type="ECO:0000256" key="2">
    <source>
        <dbReference type="SAM" id="Phobius"/>
    </source>
</evidence>
<protein>
    <recommendedName>
        <fullName evidence="5">DUF3043 domain-containing protein</fullName>
    </recommendedName>
</protein>
<feature type="region of interest" description="Disordered" evidence="1">
    <location>
        <begin position="27"/>
        <end position="103"/>
    </location>
</feature>
<evidence type="ECO:0000313" key="4">
    <source>
        <dbReference type="Proteomes" id="UP001500618"/>
    </source>
</evidence>
<dbReference type="InterPro" id="IPR021403">
    <property type="entry name" value="DUF3043"/>
</dbReference>
<evidence type="ECO:0008006" key="5">
    <source>
        <dbReference type="Google" id="ProtNLM"/>
    </source>
</evidence>
<dbReference type="EMBL" id="BAAANY010000029">
    <property type="protein sequence ID" value="GAA1704113.1"/>
    <property type="molecule type" value="Genomic_DNA"/>
</dbReference>
<evidence type="ECO:0000313" key="3">
    <source>
        <dbReference type="EMBL" id="GAA1704113.1"/>
    </source>
</evidence>
<comment type="caution">
    <text evidence="3">The sequence shown here is derived from an EMBL/GenBank/DDBJ whole genome shotgun (WGS) entry which is preliminary data.</text>
</comment>
<keyword evidence="2" id="KW-1133">Transmembrane helix</keyword>
<keyword evidence="2" id="KW-0812">Transmembrane</keyword>
<sequence>MPVALGGDRTTIRYFEGTLPTVDVKSLFRRKSEPDAPVEVVRPAKPGGKGRPTPKRKDAQARRRNAEPPPANQKEARQRMQARQRTERSEAREGMMNGDERYLLPRDKGPARRLVRDIVDSRRTVGAYFLGGTLVVFLAAQLPAVFRLYSTLLWAALLIVLLIDSLLIARKIKKLVAERLPDYHERMMGLYVYGAMRATVFRRMRAPRPQVSLGDKV</sequence>
<accession>A0ABP4UHV7</accession>
<gene>
    <name evidence="3" type="ORF">GCM10009765_61650</name>
</gene>
<dbReference type="Proteomes" id="UP001500618">
    <property type="component" value="Unassembled WGS sequence"/>
</dbReference>
<dbReference type="Pfam" id="PF11241">
    <property type="entry name" value="DUF3043"/>
    <property type="match status" value="1"/>
</dbReference>
<evidence type="ECO:0000256" key="1">
    <source>
        <dbReference type="SAM" id="MobiDB-lite"/>
    </source>
</evidence>
<feature type="transmembrane region" description="Helical" evidence="2">
    <location>
        <begin position="152"/>
        <end position="169"/>
    </location>
</feature>
<keyword evidence="2" id="KW-0472">Membrane</keyword>
<name>A0ABP4UHV7_9ACTN</name>
<feature type="compositionally biased region" description="Basic and acidic residues" evidence="1">
    <location>
        <begin position="55"/>
        <end position="66"/>
    </location>
</feature>
<feature type="compositionally biased region" description="Basic and acidic residues" evidence="1">
    <location>
        <begin position="74"/>
        <end position="103"/>
    </location>
</feature>
<organism evidence="3 4">
    <name type="scientific">Fodinicola feengrottensis</name>
    <dbReference type="NCBI Taxonomy" id="435914"/>
    <lineage>
        <taxon>Bacteria</taxon>
        <taxon>Bacillati</taxon>
        <taxon>Actinomycetota</taxon>
        <taxon>Actinomycetes</taxon>
        <taxon>Mycobacteriales</taxon>
        <taxon>Fodinicola</taxon>
    </lineage>
</organism>
<dbReference type="RefSeq" id="WP_279579945.1">
    <property type="nucleotide sequence ID" value="NZ_BAAANY010000029.1"/>
</dbReference>
<proteinExistence type="predicted"/>
<feature type="transmembrane region" description="Helical" evidence="2">
    <location>
        <begin position="125"/>
        <end position="146"/>
    </location>
</feature>
<keyword evidence="4" id="KW-1185">Reference proteome</keyword>
<reference evidence="4" key="1">
    <citation type="journal article" date="2019" name="Int. J. Syst. Evol. Microbiol.">
        <title>The Global Catalogue of Microorganisms (GCM) 10K type strain sequencing project: providing services to taxonomists for standard genome sequencing and annotation.</title>
        <authorList>
            <consortium name="The Broad Institute Genomics Platform"/>
            <consortium name="The Broad Institute Genome Sequencing Center for Infectious Disease"/>
            <person name="Wu L."/>
            <person name="Ma J."/>
        </authorList>
    </citation>
    <scope>NUCLEOTIDE SEQUENCE [LARGE SCALE GENOMIC DNA]</scope>
    <source>
        <strain evidence="4">JCM 14718</strain>
    </source>
</reference>